<sequence>MNKLQIKKINKDWKDAFPELKTIGSNQLFEIVGPILVGIELVKSKFQNQYRPYIVISSLFGSDVATNRGGNQLKNCLNSPDFYFGLVNQKQIQFDIGYDSTPDKINEAIKEMKKQHLPLEQNITVNELFDFIDSHKSHTSIISDSSGALAYLMEFKYLLSVYLNNEELKNNVLAEIESDKKFWNMEHFEMWIGDYNDWIEKLKKTKQSELLNSINKILSDSKLKKINRFDLKNE</sequence>
<evidence type="ECO:0000313" key="1">
    <source>
        <dbReference type="EMBL" id="GGG46670.1"/>
    </source>
</evidence>
<name>A0A917LN19_9FLAO</name>
<organism evidence="1 2">
    <name type="scientific">Bizionia arctica</name>
    <dbReference type="NCBI Taxonomy" id="1495645"/>
    <lineage>
        <taxon>Bacteria</taxon>
        <taxon>Pseudomonadati</taxon>
        <taxon>Bacteroidota</taxon>
        <taxon>Flavobacteriia</taxon>
        <taxon>Flavobacteriales</taxon>
        <taxon>Flavobacteriaceae</taxon>
        <taxon>Bizionia</taxon>
    </lineage>
</organism>
<dbReference type="AlphaFoldDB" id="A0A917LN19"/>
<dbReference type="EMBL" id="BMFQ01000002">
    <property type="protein sequence ID" value="GGG46670.1"/>
    <property type="molecule type" value="Genomic_DNA"/>
</dbReference>
<dbReference type="Proteomes" id="UP000625976">
    <property type="component" value="Unassembled WGS sequence"/>
</dbReference>
<gene>
    <name evidence="1" type="ORF">GCM10010976_17660</name>
</gene>
<reference evidence="1" key="1">
    <citation type="journal article" date="2014" name="Int. J. Syst. Evol. Microbiol.">
        <title>Complete genome sequence of Corynebacterium casei LMG S-19264T (=DSM 44701T), isolated from a smear-ripened cheese.</title>
        <authorList>
            <consortium name="US DOE Joint Genome Institute (JGI-PGF)"/>
            <person name="Walter F."/>
            <person name="Albersmeier A."/>
            <person name="Kalinowski J."/>
            <person name="Ruckert C."/>
        </authorList>
    </citation>
    <scope>NUCLEOTIDE SEQUENCE</scope>
    <source>
        <strain evidence="1">CGMCC 1.12751</strain>
    </source>
</reference>
<comment type="caution">
    <text evidence="1">The sequence shown here is derived from an EMBL/GenBank/DDBJ whole genome shotgun (WGS) entry which is preliminary data.</text>
</comment>
<dbReference type="RefSeq" id="WP_188463946.1">
    <property type="nucleotide sequence ID" value="NZ_BMFQ01000002.1"/>
</dbReference>
<evidence type="ECO:0000313" key="2">
    <source>
        <dbReference type="Proteomes" id="UP000625976"/>
    </source>
</evidence>
<protein>
    <submittedName>
        <fullName evidence="1">Uncharacterized protein</fullName>
    </submittedName>
</protein>
<accession>A0A917LN19</accession>
<reference evidence="1" key="2">
    <citation type="submission" date="2020-09" db="EMBL/GenBank/DDBJ databases">
        <authorList>
            <person name="Sun Q."/>
            <person name="Zhou Y."/>
        </authorList>
    </citation>
    <scope>NUCLEOTIDE SEQUENCE</scope>
    <source>
        <strain evidence="1">CGMCC 1.12751</strain>
    </source>
</reference>
<keyword evidence="2" id="KW-1185">Reference proteome</keyword>
<proteinExistence type="predicted"/>